<dbReference type="Pfam" id="PF05592">
    <property type="entry name" value="Bac_rhamnosid"/>
    <property type="match status" value="1"/>
</dbReference>
<sequence>MVTNLRTCDLTDPLGIELPRPPLSWQLTDGSEQRGYHVQAGTREGAADLWDTGEVEGADQRVEYGGRPPGGGATVYWRVRVRDAHGWSEWSPSARFEAGADDWTARWITHPDWHDEGNPRAGEGRPLPLLAGEFTLAQPVVRARLRVAGLGVYVASVNGTPVTDAVLEPPYTDFTRRVAYATHDVTALLREGANAVGVALGPGIAHVFPHQDRYMKFFGSKAAPKAIAQLEVEYADGSSGRFHTGPGWLATQGPTVRSHWFGGEDHDARLRIPGWDAPGADRSAWRPVTVLDDTTETLRSRACPPIRVTERLPATAKLVATDGTPVFDVGAVVAGWAELSLDLPAGRYLRLVPGDQLDAYGRVIQSKPTTGAPIFNTYVTQDGPQTWHPDFRYDGFRYVEVQGLPEHLGPEAVTALVLRADNTPVGTFETSNALVNDIHTIIDRAVRGNMYSVLTDCPHREKLGWLEQTHLLFDVVANNYDVAAYYRELLVTIAEAQTEDGLVPDIAPEFLVFDAPFRDDPNWGGAIVRIPWQLYRRYGDRTAMRTHYDAMRRYVDYLTSRADDGILGYGLGDWIGLDQETPIPLVSTWGYWRAADTMARTAGALDRDEDAKRYRALSEGIVAAFGERFSGAGSQASEILTLDMGLVPERPGALERISEAVRGGGITVGEIALPALFRVLGRAGRHEALWEFATSTEHPSYGYQVRHGATALTEAWDGPTRGLSQNHYMLGAIDAWFYRGLGGIGQAPGSTGFRRLIVEPAAPGDLESVRASTATPYGRVAVSWRRQDGAFLLEVEVPPGSSAEVRLPDLGLDRLSAPEAAVRAGARAFEVPAGRWTFEASR</sequence>
<dbReference type="GO" id="GO:0016787">
    <property type="term" value="F:hydrolase activity"/>
    <property type="evidence" value="ECO:0007669"/>
    <property type="project" value="UniProtKB-KW"/>
</dbReference>
<dbReference type="Pfam" id="PF17390">
    <property type="entry name" value="Bac_rhamnosid_C"/>
    <property type="match status" value="1"/>
</dbReference>
<feature type="domain" description="Bacterial alpha-L-rhamnosidase N-terminal" evidence="5">
    <location>
        <begin position="140"/>
        <end position="310"/>
    </location>
</feature>
<reference evidence="9" key="1">
    <citation type="journal article" date="2019" name="Int. J. Syst. Evol. Microbiol.">
        <title>The Global Catalogue of Microorganisms (GCM) 10K type strain sequencing project: providing services to taxonomists for standard genome sequencing and annotation.</title>
        <authorList>
            <consortium name="The Broad Institute Genomics Platform"/>
            <consortium name="The Broad Institute Genome Sequencing Center for Infectious Disease"/>
            <person name="Wu L."/>
            <person name="Ma J."/>
        </authorList>
    </citation>
    <scope>NUCLEOTIDE SEQUENCE [LARGE SCALE GENOMIC DNA]</scope>
    <source>
        <strain evidence="9">TBRC 1276</strain>
    </source>
</reference>
<dbReference type="Pfam" id="PF17389">
    <property type="entry name" value="Bac_rhamnosid6H"/>
    <property type="match status" value="1"/>
</dbReference>
<evidence type="ECO:0000259" key="6">
    <source>
        <dbReference type="Pfam" id="PF17389"/>
    </source>
</evidence>
<evidence type="ECO:0000259" key="5">
    <source>
        <dbReference type="Pfam" id="PF08531"/>
    </source>
</evidence>
<dbReference type="InterPro" id="IPR035396">
    <property type="entry name" value="Bac_rhamnosid6H"/>
</dbReference>
<comment type="caution">
    <text evidence="8">The sequence shown here is derived from an EMBL/GenBank/DDBJ whole genome shotgun (WGS) entry which is preliminary data.</text>
</comment>
<dbReference type="SUPFAM" id="SSF48208">
    <property type="entry name" value="Six-hairpin glycosidases"/>
    <property type="match status" value="1"/>
</dbReference>
<dbReference type="Pfam" id="PF08531">
    <property type="entry name" value="Bac_rhamnosid_N"/>
    <property type="match status" value="1"/>
</dbReference>
<dbReference type="InterPro" id="IPR035398">
    <property type="entry name" value="Bac_rhamnosid_C"/>
</dbReference>
<dbReference type="PIRSF" id="PIRSF010631">
    <property type="entry name" value="A-rhamnsds"/>
    <property type="match status" value="1"/>
</dbReference>
<dbReference type="InterPro" id="IPR008902">
    <property type="entry name" value="Rhamnosid_concanavalin"/>
</dbReference>
<dbReference type="Pfam" id="PF25788">
    <property type="entry name" value="Ig_Rha78A_N"/>
    <property type="match status" value="1"/>
</dbReference>
<evidence type="ECO:0000259" key="7">
    <source>
        <dbReference type="Pfam" id="PF17390"/>
    </source>
</evidence>
<dbReference type="Gene3D" id="2.60.40.10">
    <property type="entry name" value="Immunoglobulins"/>
    <property type="match status" value="1"/>
</dbReference>
<dbReference type="Gene3D" id="1.50.10.10">
    <property type="match status" value="1"/>
</dbReference>
<evidence type="ECO:0000256" key="3">
    <source>
        <dbReference type="ARBA" id="ARBA00022801"/>
    </source>
</evidence>
<dbReference type="InterPro" id="IPR012341">
    <property type="entry name" value="6hp_glycosidase-like_sf"/>
</dbReference>
<evidence type="ECO:0000256" key="2">
    <source>
        <dbReference type="ARBA" id="ARBA00012652"/>
    </source>
</evidence>
<feature type="domain" description="Alpha-L-rhamnosidase six-hairpin glycosidase" evidence="6">
    <location>
        <begin position="425"/>
        <end position="740"/>
    </location>
</feature>
<proteinExistence type="predicted"/>
<feature type="domain" description="Alpha-L-rhamnosidase concanavalin-like" evidence="4">
    <location>
        <begin position="321"/>
        <end position="418"/>
    </location>
</feature>
<gene>
    <name evidence="8" type="ORF">ACFOY2_02730</name>
</gene>
<accession>A0ABV8FZI9</accession>
<dbReference type="InterPro" id="IPR016007">
    <property type="entry name" value="Alpha_rhamnosid"/>
</dbReference>
<evidence type="ECO:0000313" key="8">
    <source>
        <dbReference type="EMBL" id="MFC4006120.1"/>
    </source>
</evidence>
<dbReference type="InterPro" id="IPR013783">
    <property type="entry name" value="Ig-like_fold"/>
</dbReference>
<evidence type="ECO:0000313" key="9">
    <source>
        <dbReference type="Proteomes" id="UP001595851"/>
    </source>
</evidence>
<dbReference type="InterPro" id="IPR008928">
    <property type="entry name" value="6-hairpin_glycosidase_sf"/>
</dbReference>
<keyword evidence="9" id="KW-1185">Reference proteome</keyword>
<dbReference type="EC" id="3.2.1.40" evidence="2"/>
<comment type="catalytic activity">
    <reaction evidence="1">
        <text>Hydrolysis of terminal non-reducing alpha-L-rhamnose residues in alpha-L-rhamnosides.</text>
        <dbReference type="EC" id="3.2.1.40"/>
    </reaction>
</comment>
<dbReference type="PANTHER" id="PTHR33307">
    <property type="entry name" value="ALPHA-RHAMNOSIDASE (EUROFUNG)"/>
    <property type="match status" value="1"/>
</dbReference>
<dbReference type="Gene3D" id="2.60.420.10">
    <property type="entry name" value="Maltose phosphorylase, domain 3"/>
    <property type="match status" value="1"/>
</dbReference>
<organism evidence="8 9">
    <name type="scientific">Nonomuraea purpurea</name>
    <dbReference type="NCBI Taxonomy" id="1849276"/>
    <lineage>
        <taxon>Bacteria</taxon>
        <taxon>Bacillati</taxon>
        <taxon>Actinomycetota</taxon>
        <taxon>Actinomycetes</taxon>
        <taxon>Streptosporangiales</taxon>
        <taxon>Streptosporangiaceae</taxon>
        <taxon>Nonomuraea</taxon>
    </lineage>
</organism>
<evidence type="ECO:0000259" key="4">
    <source>
        <dbReference type="Pfam" id="PF05592"/>
    </source>
</evidence>
<name>A0ABV8FZI9_9ACTN</name>
<evidence type="ECO:0000256" key="1">
    <source>
        <dbReference type="ARBA" id="ARBA00001445"/>
    </source>
</evidence>
<dbReference type="InterPro" id="IPR013737">
    <property type="entry name" value="Bac_rhamnosid_N"/>
</dbReference>
<dbReference type="Gene3D" id="2.60.120.260">
    <property type="entry name" value="Galactose-binding domain-like"/>
    <property type="match status" value="2"/>
</dbReference>
<protein>
    <recommendedName>
        <fullName evidence="2">alpha-L-rhamnosidase</fullName>
        <ecNumber evidence="2">3.2.1.40</ecNumber>
    </recommendedName>
</protein>
<dbReference type="PANTHER" id="PTHR33307:SF11">
    <property type="entry name" value="ALPHA-L-RHAMNOSIDASE"/>
    <property type="match status" value="1"/>
</dbReference>
<feature type="domain" description="Alpha-L-rhamnosidase C-terminal" evidence="7">
    <location>
        <begin position="747"/>
        <end position="813"/>
    </location>
</feature>
<keyword evidence="3 8" id="KW-0378">Hydrolase</keyword>
<dbReference type="Proteomes" id="UP001595851">
    <property type="component" value="Unassembled WGS sequence"/>
</dbReference>
<dbReference type="EMBL" id="JBHSBI010000001">
    <property type="protein sequence ID" value="MFC4006120.1"/>
    <property type="molecule type" value="Genomic_DNA"/>
</dbReference>
<dbReference type="RefSeq" id="WP_379526279.1">
    <property type="nucleotide sequence ID" value="NZ_JBHSBI010000001.1"/>
</dbReference>